<dbReference type="CDD" id="cd17257">
    <property type="entry name" value="RMtype1_S_EcoBI-TRD1-CR1_like"/>
    <property type="match status" value="1"/>
</dbReference>
<dbReference type="Proteomes" id="UP000645257">
    <property type="component" value="Unassembled WGS sequence"/>
</dbReference>
<comment type="similarity">
    <text evidence="1">Belongs to the type-I restriction system S methylase family.</text>
</comment>
<dbReference type="Gene3D" id="1.10.287.1120">
    <property type="entry name" value="Bipartite methylase S protein"/>
    <property type="match status" value="1"/>
</dbReference>
<dbReference type="PANTHER" id="PTHR43140">
    <property type="entry name" value="TYPE-1 RESTRICTION ENZYME ECOKI SPECIFICITY PROTEIN"/>
    <property type="match status" value="1"/>
</dbReference>
<evidence type="ECO:0000313" key="5">
    <source>
        <dbReference type="EMBL" id="GGY21865.1"/>
    </source>
</evidence>
<dbReference type="EMBL" id="BMYX01000016">
    <property type="protein sequence ID" value="GGY21865.1"/>
    <property type="molecule type" value="Genomic_DNA"/>
</dbReference>
<evidence type="ECO:0000259" key="4">
    <source>
        <dbReference type="Pfam" id="PF01420"/>
    </source>
</evidence>
<gene>
    <name evidence="5" type="ORF">GCM10011289_27010</name>
</gene>
<dbReference type="Gene3D" id="3.90.220.20">
    <property type="entry name" value="DNA methylase specificity domains"/>
    <property type="match status" value="2"/>
</dbReference>
<dbReference type="GO" id="GO:0009307">
    <property type="term" value="P:DNA restriction-modification system"/>
    <property type="evidence" value="ECO:0007669"/>
    <property type="project" value="UniProtKB-KW"/>
</dbReference>
<feature type="domain" description="Type I restriction modification DNA specificity" evidence="4">
    <location>
        <begin position="21"/>
        <end position="173"/>
    </location>
</feature>
<dbReference type="Pfam" id="PF01420">
    <property type="entry name" value="Methylase_S"/>
    <property type="match status" value="2"/>
</dbReference>
<dbReference type="PANTHER" id="PTHR43140:SF1">
    <property type="entry name" value="TYPE I RESTRICTION ENZYME ECOKI SPECIFICITY SUBUNIT"/>
    <property type="match status" value="1"/>
</dbReference>
<name>A0A918UBF4_9NEIS</name>
<reference evidence="5" key="1">
    <citation type="journal article" date="2014" name="Int. J. Syst. Evol. Microbiol.">
        <title>Complete genome sequence of Corynebacterium casei LMG S-19264T (=DSM 44701T), isolated from a smear-ripened cheese.</title>
        <authorList>
            <consortium name="US DOE Joint Genome Institute (JGI-PGF)"/>
            <person name="Walter F."/>
            <person name="Albersmeier A."/>
            <person name="Kalinowski J."/>
            <person name="Ruckert C."/>
        </authorList>
    </citation>
    <scope>NUCLEOTIDE SEQUENCE</scope>
    <source>
        <strain evidence="5">KCTC 32182</strain>
    </source>
</reference>
<reference evidence="5" key="2">
    <citation type="submission" date="2020-09" db="EMBL/GenBank/DDBJ databases">
        <authorList>
            <person name="Sun Q."/>
            <person name="Kim S."/>
        </authorList>
    </citation>
    <scope>NUCLEOTIDE SEQUENCE</scope>
    <source>
        <strain evidence="5">KCTC 32182</strain>
    </source>
</reference>
<dbReference type="CDD" id="cd17247">
    <property type="entry name" value="RMtype1_S_Eco2747I-TRD2-CR2_like"/>
    <property type="match status" value="1"/>
</dbReference>
<evidence type="ECO:0000256" key="3">
    <source>
        <dbReference type="ARBA" id="ARBA00023125"/>
    </source>
</evidence>
<dbReference type="AlphaFoldDB" id="A0A918UBF4"/>
<keyword evidence="3" id="KW-0238">DNA-binding</keyword>
<evidence type="ECO:0000256" key="2">
    <source>
        <dbReference type="ARBA" id="ARBA00022747"/>
    </source>
</evidence>
<evidence type="ECO:0000256" key="1">
    <source>
        <dbReference type="ARBA" id="ARBA00010923"/>
    </source>
</evidence>
<organism evidence="5 6">
    <name type="scientific">Paludibacterium paludis</name>
    <dbReference type="NCBI Taxonomy" id="1225769"/>
    <lineage>
        <taxon>Bacteria</taxon>
        <taxon>Pseudomonadati</taxon>
        <taxon>Pseudomonadota</taxon>
        <taxon>Betaproteobacteria</taxon>
        <taxon>Neisseriales</taxon>
        <taxon>Chromobacteriaceae</taxon>
        <taxon>Paludibacterium</taxon>
    </lineage>
</organism>
<sequence>MSLRPYAEYKDSGVAWLGEVPVHWRIVRLRDIATVFNGYPFNSALFTESSGYPLIRIRDLDSATTATKYSGEYIKAAEVTRSDILIGMDGDFNVGYWLGSEPALLNQRMCCVRIGDLALSSLIRNSLPIPLKAINDVTYSTTVKHLSSLDVEKIKFALPDKDELLSIATFTDSETAKIDALIAEQEKLIALLAEKRQAVISHAVTKGLNPDAPMKDSGIAWLGEVPAHWETSPLRYLAKIGNGSTPSRDNPDYWAEEGFPWLNSSVVNQEEVTESDQFVTEFALKECHLPVISPPTMLLGITGQGKTRGMATKLGFKATINQHLAYISPNIDVLSEDFLLRVLESAYENLRTESDSVGSTKGAITCDQISRFQIPLPSLEEQDRIVIHLNEAIQKLDALSHDVGVAITLLKERRSALISAAVTGKIDVRNWQPEASAA</sequence>
<accession>A0A918UBF4</accession>
<dbReference type="InterPro" id="IPR000055">
    <property type="entry name" value="Restrct_endonuc_typeI_TRD"/>
</dbReference>
<keyword evidence="2" id="KW-0680">Restriction system</keyword>
<comment type="caution">
    <text evidence="5">The sequence shown here is derived from an EMBL/GenBank/DDBJ whole genome shotgun (WGS) entry which is preliminary data.</text>
</comment>
<evidence type="ECO:0000313" key="6">
    <source>
        <dbReference type="Proteomes" id="UP000645257"/>
    </source>
</evidence>
<proteinExistence type="inferred from homology"/>
<dbReference type="InterPro" id="IPR051212">
    <property type="entry name" value="Type-I_RE_S_subunit"/>
</dbReference>
<feature type="domain" description="Type I restriction modification DNA specificity" evidence="4">
    <location>
        <begin position="227"/>
        <end position="394"/>
    </location>
</feature>
<keyword evidence="6" id="KW-1185">Reference proteome</keyword>
<dbReference type="GO" id="GO:0003677">
    <property type="term" value="F:DNA binding"/>
    <property type="evidence" value="ECO:0007669"/>
    <property type="project" value="UniProtKB-KW"/>
</dbReference>
<dbReference type="InterPro" id="IPR044946">
    <property type="entry name" value="Restrct_endonuc_typeI_TRD_sf"/>
</dbReference>
<protein>
    <submittedName>
        <fullName evidence="5">Type I restriction-modification protein subunit S</fullName>
    </submittedName>
</protein>
<dbReference type="RefSeq" id="WP_189535196.1">
    <property type="nucleotide sequence ID" value="NZ_BMYX01000016.1"/>
</dbReference>
<dbReference type="SUPFAM" id="SSF116734">
    <property type="entry name" value="DNA methylase specificity domain"/>
    <property type="match status" value="2"/>
</dbReference>